<dbReference type="EMBL" id="SEYY01022226">
    <property type="protein sequence ID" value="KAB7495697.1"/>
    <property type="molecule type" value="Genomic_DNA"/>
</dbReference>
<feature type="non-terminal residue" evidence="3">
    <location>
        <position position="1"/>
    </location>
</feature>
<dbReference type="Proteomes" id="UP000326759">
    <property type="component" value="Unassembled WGS sequence"/>
</dbReference>
<accession>A0A5N5SP19</accession>
<keyword evidence="4" id="KW-1185">Reference proteome</keyword>
<feature type="signal peptide" evidence="2">
    <location>
        <begin position="1"/>
        <end position="17"/>
    </location>
</feature>
<keyword evidence="2" id="KW-0732">Signal</keyword>
<evidence type="ECO:0000256" key="1">
    <source>
        <dbReference type="SAM" id="MobiDB-lite"/>
    </source>
</evidence>
<comment type="caution">
    <text evidence="3">The sequence shown here is derived from an EMBL/GenBank/DDBJ whole genome shotgun (WGS) entry which is preliminary data.</text>
</comment>
<organism evidence="3 4">
    <name type="scientific">Armadillidium nasatum</name>
    <dbReference type="NCBI Taxonomy" id="96803"/>
    <lineage>
        <taxon>Eukaryota</taxon>
        <taxon>Metazoa</taxon>
        <taxon>Ecdysozoa</taxon>
        <taxon>Arthropoda</taxon>
        <taxon>Crustacea</taxon>
        <taxon>Multicrustacea</taxon>
        <taxon>Malacostraca</taxon>
        <taxon>Eumalacostraca</taxon>
        <taxon>Peracarida</taxon>
        <taxon>Isopoda</taxon>
        <taxon>Oniscidea</taxon>
        <taxon>Crinocheta</taxon>
        <taxon>Armadillidiidae</taxon>
        <taxon>Armadillidium</taxon>
    </lineage>
</organism>
<proteinExistence type="predicted"/>
<reference evidence="3 4" key="1">
    <citation type="journal article" date="2019" name="PLoS Biol.">
        <title>Sex chromosomes control vertical transmission of feminizing Wolbachia symbionts in an isopod.</title>
        <authorList>
            <person name="Becking T."/>
            <person name="Chebbi M.A."/>
            <person name="Giraud I."/>
            <person name="Moumen B."/>
            <person name="Laverre T."/>
            <person name="Caubet Y."/>
            <person name="Peccoud J."/>
            <person name="Gilbert C."/>
            <person name="Cordaux R."/>
        </authorList>
    </citation>
    <scope>NUCLEOTIDE SEQUENCE [LARGE SCALE GENOMIC DNA]</scope>
    <source>
        <strain evidence="3">ANa2</strain>
        <tissue evidence="3">Whole body excluding digestive tract and cuticle</tissue>
    </source>
</reference>
<dbReference type="OrthoDB" id="10398724at2759"/>
<protein>
    <submittedName>
        <fullName evidence="3">Uncharacterized protein</fullName>
    </submittedName>
</protein>
<evidence type="ECO:0000313" key="3">
    <source>
        <dbReference type="EMBL" id="KAB7495697.1"/>
    </source>
</evidence>
<evidence type="ECO:0000313" key="4">
    <source>
        <dbReference type="Proteomes" id="UP000326759"/>
    </source>
</evidence>
<feature type="chain" id="PRO_5024284585" evidence="2">
    <location>
        <begin position="18"/>
        <end position="358"/>
    </location>
</feature>
<evidence type="ECO:0000256" key="2">
    <source>
        <dbReference type="SAM" id="SignalP"/>
    </source>
</evidence>
<sequence>IQVYLLVTSALLGLCNCDKTTSTYAILPYENEIPHHPSPQAAFHHQPIYNEAYNDYVDFAGNNEKKKKFTFGRIMRAPFKALKGAGTYMMGMFDDMRTRFLELNGSIPPRSRVDHVKAGSENIFRQTFRAPPSANLYTVQAYYPPYQPTVQKYSEPVQKYSEPVKEYSSYQNVEVRANEENVADIGLTDAEIREIGNSIDDGYKTQDDFGLQSQLFHNKRGVELPRPNDVPVSREGKFKNFYPSPRDFAVPNSLSGKNHREFTVSNSLSIKSPRNFNSNNVSLKRPYPLISNSAKRREIVQQRSRHPLSETQRNQRSYLEDTGSYEYERPIPVPVPIAVNPARLVFPSIQNMHPVVGY</sequence>
<gene>
    <name evidence="3" type="ORF">Anas_01818</name>
</gene>
<feature type="region of interest" description="Disordered" evidence="1">
    <location>
        <begin position="293"/>
        <end position="323"/>
    </location>
</feature>
<name>A0A5N5SP19_9CRUS</name>
<dbReference type="AlphaFoldDB" id="A0A5N5SP19"/>